<dbReference type="AlphaFoldDB" id="A0A0N4XL40"/>
<dbReference type="Proteomes" id="UP000271162">
    <property type="component" value="Unassembled WGS sequence"/>
</dbReference>
<evidence type="ECO:0000313" key="2">
    <source>
        <dbReference type="Proteomes" id="UP000271162"/>
    </source>
</evidence>
<keyword evidence="2" id="KW-1185">Reference proteome</keyword>
<sequence length="81" mass="9442">MDRWMKLNLLFFGFRKLSERGVGSGHISNGEPHELSVAKYRPVWLLLITSAFVSQIYPREDLLCCDTLLPLLQLWIEIRPL</sequence>
<accession>A0A0N4XL40</accession>
<reference evidence="3" key="1">
    <citation type="submission" date="2017-02" db="UniProtKB">
        <authorList>
            <consortium name="WormBaseParasite"/>
        </authorList>
    </citation>
    <scope>IDENTIFICATION</scope>
</reference>
<evidence type="ECO:0000313" key="3">
    <source>
        <dbReference type="WBParaSite" id="NBR_0000324201-mRNA-1"/>
    </source>
</evidence>
<reference evidence="1 2" key="2">
    <citation type="submission" date="2018-11" db="EMBL/GenBank/DDBJ databases">
        <authorList>
            <consortium name="Pathogen Informatics"/>
        </authorList>
    </citation>
    <scope>NUCLEOTIDE SEQUENCE [LARGE SCALE GENOMIC DNA]</scope>
</reference>
<name>A0A0N4XL40_NIPBR</name>
<gene>
    <name evidence="1" type="ORF">NBR_LOCUS3243</name>
</gene>
<dbReference type="WBParaSite" id="NBR_0000324201-mRNA-1">
    <property type="protein sequence ID" value="NBR_0000324201-mRNA-1"/>
    <property type="gene ID" value="NBR_0000324201"/>
</dbReference>
<protein>
    <submittedName>
        <fullName evidence="1 3">Uncharacterized protein</fullName>
    </submittedName>
</protein>
<dbReference type="EMBL" id="UYSL01004648">
    <property type="protein sequence ID" value="VDL66832.1"/>
    <property type="molecule type" value="Genomic_DNA"/>
</dbReference>
<proteinExistence type="predicted"/>
<evidence type="ECO:0000313" key="1">
    <source>
        <dbReference type="EMBL" id="VDL66832.1"/>
    </source>
</evidence>
<organism evidence="3">
    <name type="scientific">Nippostrongylus brasiliensis</name>
    <name type="common">Rat hookworm</name>
    <dbReference type="NCBI Taxonomy" id="27835"/>
    <lineage>
        <taxon>Eukaryota</taxon>
        <taxon>Metazoa</taxon>
        <taxon>Ecdysozoa</taxon>
        <taxon>Nematoda</taxon>
        <taxon>Chromadorea</taxon>
        <taxon>Rhabditida</taxon>
        <taxon>Rhabditina</taxon>
        <taxon>Rhabditomorpha</taxon>
        <taxon>Strongyloidea</taxon>
        <taxon>Heligmosomidae</taxon>
        <taxon>Nippostrongylus</taxon>
    </lineage>
</organism>